<keyword evidence="2" id="KW-1185">Reference proteome</keyword>
<protein>
    <submittedName>
        <fullName evidence="1">Uncharacterized protein</fullName>
    </submittedName>
</protein>
<evidence type="ECO:0000313" key="1">
    <source>
        <dbReference type="EMBL" id="KAK7830440.1"/>
    </source>
</evidence>
<accession>A0AAW0JVL4</accession>
<evidence type="ECO:0000313" key="2">
    <source>
        <dbReference type="Proteomes" id="UP000237347"/>
    </source>
</evidence>
<dbReference type="Proteomes" id="UP000237347">
    <property type="component" value="Unassembled WGS sequence"/>
</dbReference>
<dbReference type="AlphaFoldDB" id="A0AAW0JVL4"/>
<gene>
    <name evidence="1" type="ORF">CFP56_028186</name>
</gene>
<organism evidence="1 2">
    <name type="scientific">Quercus suber</name>
    <name type="common">Cork oak</name>
    <dbReference type="NCBI Taxonomy" id="58331"/>
    <lineage>
        <taxon>Eukaryota</taxon>
        <taxon>Viridiplantae</taxon>
        <taxon>Streptophyta</taxon>
        <taxon>Embryophyta</taxon>
        <taxon>Tracheophyta</taxon>
        <taxon>Spermatophyta</taxon>
        <taxon>Magnoliopsida</taxon>
        <taxon>eudicotyledons</taxon>
        <taxon>Gunneridae</taxon>
        <taxon>Pentapetalae</taxon>
        <taxon>rosids</taxon>
        <taxon>fabids</taxon>
        <taxon>Fagales</taxon>
        <taxon>Fagaceae</taxon>
        <taxon>Quercus</taxon>
    </lineage>
</organism>
<dbReference type="EMBL" id="PKMF04000462">
    <property type="protein sequence ID" value="KAK7830440.1"/>
    <property type="molecule type" value="Genomic_DNA"/>
</dbReference>
<name>A0AAW0JVL4_QUESU</name>
<comment type="caution">
    <text evidence="1">The sequence shown here is derived from an EMBL/GenBank/DDBJ whole genome shotgun (WGS) entry which is preliminary data.</text>
</comment>
<sequence length="67" mass="7591">MLSQPKVISKGAKLCWRTAVNNAMHRLRTQCMHCGHVRFLARYGNSRASGSLGWLCLLTCLGSWWNI</sequence>
<reference evidence="1 2" key="1">
    <citation type="journal article" date="2018" name="Sci. Data">
        <title>The draft genome sequence of cork oak.</title>
        <authorList>
            <person name="Ramos A.M."/>
            <person name="Usie A."/>
            <person name="Barbosa P."/>
            <person name="Barros P.M."/>
            <person name="Capote T."/>
            <person name="Chaves I."/>
            <person name="Simoes F."/>
            <person name="Abreu I."/>
            <person name="Carrasquinho I."/>
            <person name="Faro C."/>
            <person name="Guimaraes J.B."/>
            <person name="Mendonca D."/>
            <person name="Nobrega F."/>
            <person name="Rodrigues L."/>
            <person name="Saibo N.J.M."/>
            <person name="Varela M.C."/>
            <person name="Egas C."/>
            <person name="Matos J."/>
            <person name="Miguel C.M."/>
            <person name="Oliveira M.M."/>
            <person name="Ricardo C.P."/>
            <person name="Goncalves S."/>
        </authorList>
    </citation>
    <scope>NUCLEOTIDE SEQUENCE [LARGE SCALE GENOMIC DNA]</scope>
    <source>
        <strain evidence="2">cv. HL8</strain>
    </source>
</reference>
<proteinExistence type="predicted"/>